<dbReference type="InterPro" id="IPR000917">
    <property type="entry name" value="Sulfatase_N"/>
</dbReference>
<protein>
    <submittedName>
        <fullName evidence="8">LTA synthase family protein</fullName>
    </submittedName>
</protein>
<dbReference type="RefSeq" id="WP_369331905.1">
    <property type="nucleotide sequence ID" value="NZ_JAULBC010000008.1"/>
</dbReference>
<feature type="transmembrane region" description="Helical" evidence="6">
    <location>
        <begin position="89"/>
        <end position="112"/>
    </location>
</feature>
<keyword evidence="3 6" id="KW-0812">Transmembrane</keyword>
<keyword evidence="9" id="KW-1185">Reference proteome</keyword>
<dbReference type="SUPFAM" id="SSF53649">
    <property type="entry name" value="Alkaline phosphatase-like"/>
    <property type="match status" value="1"/>
</dbReference>
<accession>A0ABV3ZL15</accession>
<dbReference type="InterPro" id="IPR017850">
    <property type="entry name" value="Alkaline_phosphatase_core_sf"/>
</dbReference>
<dbReference type="Gene3D" id="3.40.720.10">
    <property type="entry name" value="Alkaline Phosphatase, subunit A"/>
    <property type="match status" value="1"/>
</dbReference>
<evidence type="ECO:0000256" key="5">
    <source>
        <dbReference type="ARBA" id="ARBA00023136"/>
    </source>
</evidence>
<dbReference type="PIRSF" id="PIRSF005091">
    <property type="entry name" value="Mmb_sulf_HI1246"/>
    <property type="match status" value="1"/>
</dbReference>
<dbReference type="PANTHER" id="PTHR47371">
    <property type="entry name" value="LIPOTEICHOIC ACID SYNTHASE"/>
    <property type="match status" value="1"/>
</dbReference>
<evidence type="ECO:0000256" key="4">
    <source>
        <dbReference type="ARBA" id="ARBA00022989"/>
    </source>
</evidence>
<sequence length="666" mass="75545">MKKIKLPRYILWIGYNAIIFLLLMTLLRLALMLAFKVPEGSKNVIGKSLILGIRYDLRMVCIASLIFFVLGCIPPLHPLDKKWGKRISFWIWGVIILVFSFFYVVDFANYAYLSQRLTAGLLNYLYDARISMSMVWQTYHVGWILAALIVVVIGLLGLVKLSYNKVLSEPRPTSKPARIIWSIIFFLLLGWGVFGRAGQFPLRWSDAYSLGDDYAANLALNPFQSFFSSLNFRHSGFEKDKVEAAYPFMAKYLGIDPGSAPLTYKRTVSPDSTAQQGISNVVLVICESFSGYKSSMYGNPLNTTPYFNQLCKEGVFFDHCFTPTYGTARGVWATLTGMPDVELNTTASRNPGAVDQHILMNDFKNHEKFYFIGGSASWANIRGFLTNNIQGLHLYEQDDYDAPKIDVWGVSDKNMMLGANKVLAKQDKPFFAVLQTADNHRPYTIPKEDQQEFKIIKVPADSLKKYGFATLDEFNAFRYTDYCFEKFMEAAKKEKYFNNTLFVFIGDHGIRGDASSMMPAVFTEQGLTNEHVPLLFYSPAFVKPKRISYLASQVDVLPTIAGLCNIPYVNTALGVDLLNDKRILADNGKSNCTFIFEPDSRRIGIIHDDLYYSYGLQKGGPDQISSIKNNDKVELTDSLRNKYRALSDAFYHTARYMLFNNKKPLQ</sequence>
<dbReference type="InterPro" id="IPR050448">
    <property type="entry name" value="OpgB/LTA_synthase_biosynth"/>
</dbReference>
<dbReference type="InterPro" id="IPR012160">
    <property type="entry name" value="LtaS-like"/>
</dbReference>
<evidence type="ECO:0000313" key="8">
    <source>
        <dbReference type="EMBL" id="MEX6690493.1"/>
    </source>
</evidence>
<comment type="subcellular location">
    <subcellularLocation>
        <location evidence="1">Cell membrane</location>
        <topology evidence="1">Multi-pass membrane protein</topology>
    </subcellularLocation>
</comment>
<dbReference type="PANTHER" id="PTHR47371:SF3">
    <property type="entry name" value="PHOSPHOGLYCEROL TRANSFERASE I"/>
    <property type="match status" value="1"/>
</dbReference>
<evidence type="ECO:0000256" key="3">
    <source>
        <dbReference type="ARBA" id="ARBA00022692"/>
    </source>
</evidence>
<feature type="transmembrane region" description="Helical" evidence="6">
    <location>
        <begin position="12"/>
        <end position="35"/>
    </location>
</feature>
<keyword evidence="2" id="KW-1003">Cell membrane</keyword>
<dbReference type="EMBL" id="JAULBC010000008">
    <property type="protein sequence ID" value="MEX6690493.1"/>
    <property type="molecule type" value="Genomic_DNA"/>
</dbReference>
<keyword evidence="4 6" id="KW-1133">Transmembrane helix</keyword>
<organism evidence="8 9">
    <name type="scientific">Danxiaibacter flavus</name>
    <dbReference type="NCBI Taxonomy" id="3049108"/>
    <lineage>
        <taxon>Bacteria</taxon>
        <taxon>Pseudomonadati</taxon>
        <taxon>Bacteroidota</taxon>
        <taxon>Chitinophagia</taxon>
        <taxon>Chitinophagales</taxon>
        <taxon>Chitinophagaceae</taxon>
        <taxon>Danxiaibacter</taxon>
    </lineage>
</organism>
<evidence type="ECO:0000313" key="9">
    <source>
        <dbReference type="Proteomes" id="UP001560573"/>
    </source>
</evidence>
<feature type="transmembrane region" description="Helical" evidence="6">
    <location>
        <begin position="55"/>
        <end position="77"/>
    </location>
</feature>
<evidence type="ECO:0000256" key="2">
    <source>
        <dbReference type="ARBA" id="ARBA00022475"/>
    </source>
</evidence>
<dbReference type="CDD" id="cd16015">
    <property type="entry name" value="LTA_synthase"/>
    <property type="match status" value="1"/>
</dbReference>
<reference evidence="8 9" key="1">
    <citation type="submission" date="2023-07" db="EMBL/GenBank/DDBJ databases">
        <authorList>
            <person name="Lian W.-H."/>
        </authorList>
    </citation>
    <scope>NUCLEOTIDE SEQUENCE [LARGE SCALE GENOMIC DNA]</scope>
    <source>
        <strain evidence="8 9">SYSU DXS3180</strain>
    </source>
</reference>
<evidence type="ECO:0000259" key="7">
    <source>
        <dbReference type="Pfam" id="PF00884"/>
    </source>
</evidence>
<evidence type="ECO:0000256" key="6">
    <source>
        <dbReference type="SAM" id="Phobius"/>
    </source>
</evidence>
<dbReference type="Pfam" id="PF00884">
    <property type="entry name" value="Sulfatase"/>
    <property type="match status" value="1"/>
</dbReference>
<evidence type="ECO:0000256" key="1">
    <source>
        <dbReference type="ARBA" id="ARBA00004651"/>
    </source>
</evidence>
<feature type="domain" description="Sulfatase N-terminal" evidence="7">
    <location>
        <begin position="279"/>
        <end position="565"/>
    </location>
</feature>
<feature type="transmembrane region" description="Helical" evidence="6">
    <location>
        <begin position="179"/>
        <end position="198"/>
    </location>
</feature>
<dbReference type="Proteomes" id="UP001560573">
    <property type="component" value="Unassembled WGS sequence"/>
</dbReference>
<name>A0ABV3ZL15_9BACT</name>
<feature type="transmembrane region" description="Helical" evidence="6">
    <location>
        <begin position="141"/>
        <end position="159"/>
    </location>
</feature>
<proteinExistence type="predicted"/>
<comment type="caution">
    <text evidence="8">The sequence shown here is derived from an EMBL/GenBank/DDBJ whole genome shotgun (WGS) entry which is preliminary data.</text>
</comment>
<gene>
    <name evidence="8" type="ORF">QTN47_23475</name>
</gene>
<keyword evidence="5 6" id="KW-0472">Membrane</keyword>